<proteinExistence type="predicted"/>
<feature type="signal peptide" evidence="1">
    <location>
        <begin position="1"/>
        <end position="23"/>
    </location>
</feature>
<accession>A0A1I8AI56</accession>
<evidence type="ECO:0000313" key="3">
    <source>
        <dbReference type="WBParaSite" id="L893_g6205.t1"/>
    </source>
</evidence>
<feature type="chain" id="PRO_5009314677" evidence="1">
    <location>
        <begin position="24"/>
        <end position="86"/>
    </location>
</feature>
<sequence>MQWRVTLGFTCLLLKMCIRFIHQKTLLIMIPGSKTFEGVILKIVHTSHNQLIRLLVQLIKMKDSNRCLESHYQQQITMDILYDFQQ</sequence>
<evidence type="ECO:0000256" key="1">
    <source>
        <dbReference type="SAM" id="SignalP"/>
    </source>
</evidence>
<dbReference type="Proteomes" id="UP000095287">
    <property type="component" value="Unplaced"/>
</dbReference>
<keyword evidence="1" id="KW-0732">Signal</keyword>
<dbReference type="AlphaFoldDB" id="A0A1I8AI56"/>
<keyword evidence="2" id="KW-1185">Reference proteome</keyword>
<evidence type="ECO:0000313" key="2">
    <source>
        <dbReference type="Proteomes" id="UP000095287"/>
    </source>
</evidence>
<organism evidence="2 3">
    <name type="scientific">Steinernema glaseri</name>
    <dbReference type="NCBI Taxonomy" id="37863"/>
    <lineage>
        <taxon>Eukaryota</taxon>
        <taxon>Metazoa</taxon>
        <taxon>Ecdysozoa</taxon>
        <taxon>Nematoda</taxon>
        <taxon>Chromadorea</taxon>
        <taxon>Rhabditida</taxon>
        <taxon>Tylenchina</taxon>
        <taxon>Panagrolaimomorpha</taxon>
        <taxon>Strongyloidoidea</taxon>
        <taxon>Steinernematidae</taxon>
        <taxon>Steinernema</taxon>
    </lineage>
</organism>
<reference evidence="3" key="1">
    <citation type="submission" date="2016-11" db="UniProtKB">
        <authorList>
            <consortium name="WormBaseParasite"/>
        </authorList>
    </citation>
    <scope>IDENTIFICATION</scope>
</reference>
<name>A0A1I8AI56_9BILA</name>
<protein>
    <submittedName>
        <fullName evidence="3">Secreted protein</fullName>
    </submittedName>
</protein>
<dbReference type="WBParaSite" id="L893_g6205.t1">
    <property type="protein sequence ID" value="L893_g6205.t1"/>
    <property type="gene ID" value="L893_g6205"/>
</dbReference>